<dbReference type="GeneID" id="54404101"/>
<dbReference type="EMBL" id="ML977505">
    <property type="protein sequence ID" value="KAF2129846.1"/>
    <property type="molecule type" value="Genomic_DNA"/>
</dbReference>
<dbReference type="PANTHER" id="PTHR11362">
    <property type="entry name" value="PHOSPHATIDYLETHANOLAMINE-BINDING PROTEIN"/>
    <property type="match status" value="1"/>
</dbReference>
<dbReference type="PANTHER" id="PTHR11362:SF148">
    <property type="entry name" value="CARBOXYPEPTIDASE Y INHIBITOR"/>
    <property type="match status" value="1"/>
</dbReference>
<gene>
    <name evidence="3" type="ORF">P153DRAFT_289757</name>
</gene>
<reference evidence="3" key="1">
    <citation type="journal article" date="2020" name="Stud. Mycol.">
        <title>101 Dothideomycetes genomes: a test case for predicting lifestyles and emergence of pathogens.</title>
        <authorList>
            <person name="Haridas S."/>
            <person name="Albert R."/>
            <person name="Binder M."/>
            <person name="Bloem J."/>
            <person name="Labutti K."/>
            <person name="Salamov A."/>
            <person name="Andreopoulos B."/>
            <person name="Baker S."/>
            <person name="Barry K."/>
            <person name="Bills G."/>
            <person name="Bluhm B."/>
            <person name="Cannon C."/>
            <person name="Castanera R."/>
            <person name="Culley D."/>
            <person name="Daum C."/>
            <person name="Ezra D."/>
            <person name="Gonzalez J."/>
            <person name="Henrissat B."/>
            <person name="Kuo A."/>
            <person name="Liang C."/>
            <person name="Lipzen A."/>
            <person name="Lutzoni F."/>
            <person name="Magnuson J."/>
            <person name="Mondo S."/>
            <person name="Nolan M."/>
            <person name="Ohm R."/>
            <person name="Pangilinan J."/>
            <person name="Park H.-J."/>
            <person name="Ramirez L."/>
            <person name="Alfaro M."/>
            <person name="Sun H."/>
            <person name="Tritt A."/>
            <person name="Yoshinaga Y."/>
            <person name="Zwiers L.-H."/>
            <person name="Turgeon B."/>
            <person name="Goodwin S."/>
            <person name="Spatafora J."/>
            <person name="Crous P."/>
            <person name="Grigoriev I."/>
        </authorList>
    </citation>
    <scope>NUCLEOTIDE SEQUENCE</scope>
    <source>
        <strain evidence="3">CBS 119687</strain>
    </source>
</reference>
<dbReference type="GO" id="GO:0005543">
    <property type="term" value="F:phospholipid binding"/>
    <property type="evidence" value="ECO:0007669"/>
    <property type="project" value="TreeGrafter"/>
</dbReference>
<dbReference type="CDD" id="cd00866">
    <property type="entry name" value="PEBP_euk"/>
    <property type="match status" value="1"/>
</dbReference>
<keyword evidence="4" id="KW-1185">Reference proteome</keyword>
<dbReference type="Gene3D" id="3.90.280.10">
    <property type="entry name" value="PEBP-like"/>
    <property type="match status" value="1"/>
</dbReference>
<evidence type="ECO:0000313" key="4">
    <source>
        <dbReference type="Proteomes" id="UP000799771"/>
    </source>
</evidence>
<keyword evidence="1" id="KW-1133">Transmembrane helix</keyword>
<dbReference type="GO" id="GO:0030162">
    <property type="term" value="P:regulation of proteolysis"/>
    <property type="evidence" value="ECO:0007669"/>
    <property type="project" value="TreeGrafter"/>
</dbReference>
<accession>A0A6A6AE48</accession>
<dbReference type="InterPro" id="IPR036610">
    <property type="entry name" value="PEBP-like_sf"/>
</dbReference>
<dbReference type="InterPro" id="IPR035810">
    <property type="entry name" value="PEBP_euk"/>
</dbReference>
<protein>
    <submittedName>
        <fullName evidence="3">PEBP-like protein</fullName>
    </submittedName>
</protein>
<keyword evidence="1" id="KW-0472">Membrane</keyword>
<dbReference type="GO" id="GO:0046578">
    <property type="term" value="P:regulation of Ras protein signal transduction"/>
    <property type="evidence" value="ECO:0007669"/>
    <property type="project" value="TreeGrafter"/>
</dbReference>
<name>A0A6A6AE48_9PLEO</name>
<keyword evidence="1" id="KW-0812">Transmembrane</keyword>
<evidence type="ECO:0000313" key="3">
    <source>
        <dbReference type="EMBL" id="KAF2129846.1"/>
    </source>
</evidence>
<organism evidence="3 4">
    <name type="scientific">Dothidotthia symphoricarpi CBS 119687</name>
    <dbReference type="NCBI Taxonomy" id="1392245"/>
    <lineage>
        <taxon>Eukaryota</taxon>
        <taxon>Fungi</taxon>
        <taxon>Dikarya</taxon>
        <taxon>Ascomycota</taxon>
        <taxon>Pezizomycotina</taxon>
        <taxon>Dothideomycetes</taxon>
        <taxon>Pleosporomycetidae</taxon>
        <taxon>Pleosporales</taxon>
        <taxon>Dothidotthiaceae</taxon>
        <taxon>Dothidotthia</taxon>
    </lineage>
</organism>
<evidence type="ECO:0000256" key="1">
    <source>
        <dbReference type="SAM" id="Phobius"/>
    </source>
</evidence>
<keyword evidence="2" id="KW-0732">Signal</keyword>
<dbReference type="RefSeq" id="XP_033524233.1">
    <property type="nucleotide sequence ID" value="XM_033663669.1"/>
</dbReference>
<dbReference type="OrthoDB" id="2506647at2759"/>
<proteinExistence type="predicted"/>
<dbReference type="GO" id="GO:0030414">
    <property type="term" value="F:peptidase inhibitor activity"/>
    <property type="evidence" value="ECO:0007669"/>
    <property type="project" value="TreeGrafter"/>
</dbReference>
<sequence length="255" mass="26212">MLGKTLLSVGALLAVGSADVAPGFPIPASAQLSVSYGNNTVSPPGELIPRPGMYWKVLLTPSWSSSPGVLLMVDLDVPLNGTRVQLLHWLATNVTLANPLSSTSPRALTIPNGPVPYLQPSPPVGDSPHDYTWILFPQPVDFSIPAKYSNLTNARVPFNVSQFVADVGLGTALAGNWIMVQNLTGSATTSYPPARTTVMGSSTGTATGSMATTTSPANATAPVEFPGAAVQVLGGSVMWVGVATAMLAGFAAVVL</sequence>
<dbReference type="SUPFAM" id="SSF49777">
    <property type="entry name" value="PEBP-like"/>
    <property type="match status" value="1"/>
</dbReference>
<feature type="transmembrane region" description="Helical" evidence="1">
    <location>
        <begin position="232"/>
        <end position="254"/>
    </location>
</feature>
<evidence type="ECO:0000256" key="2">
    <source>
        <dbReference type="SAM" id="SignalP"/>
    </source>
</evidence>
<dbReference type="Pfam" id="PF01161">
    <property type="entry name" value="PBP"/>
    <property type="match status" value="1"/>
</dbReference>
<feature type="signal peptide" evidence="2">
    <location>
        <begin position="1"/>
        <end position="18"/>
    </location>
</feature>
<dbReference type="Proteomes" id="UP000799771">
    <property type="component" value="Unassembled WGS sequence"/>
</dbReference>
<feature type="chain" id="PRO_5025520178" evidence="2">
    <location>
        <begin position="19"/>
        <end position="255"/>
    </location>
</feature>
<dbReference type="AlphaFoldDB" id="A0A6A6AE48"/>
<dbReference type="InterPro" id="IPR008914">
    <property type="entry name" value="PEBP"/>
</dbReference>